<dbReference type="Gene3D" id="3.30.70.580">
    <property type="entry name" value="Pseudouridine synthase I, catalytic domain, N-terminal subdomain"/>
    <property type="match status" value="1"/>
</dbReference>
<comment type="function">
    <text evidence="4">Formation of pseudouridine at positions 38, 39 and 40 in the anticodon stem and loop of transfer RNAs.</text>
</comment>
<feature type="compositionally biased region" description="Low complexity" evidence="6">
    <location>
        <begin position="308"/>
        <end position="320"/>
    </location>
</feature>
<feature type="region of interest" description="Disordered" evidence="6">
    <location>
        <begin position="291"/>
        <end position="337"/>
    </location>
</feature>
<dbReference type="NCBIfam" id="TIGR00071">
    <property type="entry name" value="hisT_truA"/>
    <property type="match status" value="1"/>
</dbReference>
<keyword evidence="2 4" id="KW-0819">tRNA processing</keyword>
<gene>
    <name evidence="4 8" type="primary">truA</name>
    <name evidence="8" type="ORF">L8V00_01185</name>
</gene>
<dbReference type="Proteomes" id="UP001146469">
    <property type="component" value="Unassembled WGS sequence"/>
</dbReference>
<dbReference type="Gene3D" id="3.30.70.660">
    <property type="entry name" value="Pseudouridine synthase I, catalytic domain, C-terminal subdomain"/>
    <property type="match status" value="1"/>
</dbReference>
<proteinExistence type="inferred from homology"/>
<dbReference type="InterPro" id="IPR020097">
    <property type="entry name" value="PsdUridine_synth_TruA_a/b_dom"/>
</dbReference>
<dbReference type="GO" id="GO:0003723">
    <property type="term" value="F:RNA binding"/>
    <property type="evidence" value="ECO:0007669"/>
    <property type="project" value="InterPro"/>
</dbReference>
<dbReference type="EMBL" id="JAKMUT010000001">
    <property type="protein sequence ID" value="MCZ9288828.1"/>
    <property type="molecule type" value="Genomic_DNA"/>
</dbReference>
<evidence type="ECO:0000256" key="5">
    <source>
        <dbReference type="RuleBase" id="RU003792"/>
    </source>
</evidence>
<feature type="binding site" evidence="4">
    <location>
        <position position="142"/>
    </location>
    <ligand>
        <name>substrate</name>
    </ligand>
</feature>
<dbReference type="InterPro" id="IPR020103">
    <property type="entry name" value="PsdUridine_synth_cat_dom_sf"/>
</dbReference>
<comment type="catalytic activity">
    <reaction evidence="4 5">
        <text>uridine(38/39/40) in tRNA = pseudouridine(38/39/40) in tRNA</text>
        <dbReference type="Rhea" id="RHEA:22376"/>
        <dbReference type="Rhea" id="RHEA-COMP:10085"/>
        <dbReference type="Rhea" id="RHEA-COMP:10087"/>
        <dbReference type="ChEBI" id="CHEBI:65314"/>
        <dbReference type="ChEBI" id="CHEBI:65315"/>
        <dbReference type="EC" id="5.4.99.12"/>
    </reaction>
</comment>
<feature type="region of interest" description="Disordered" evidence="6">
    <location>
        <begin position="1"/>
        <end position="22"/>
    </location>
</feature>
<evidence type="ECO:0000256" key="4">
    <source>
        <dbReference type="HAMAP-Rule" id="MF_00171"/>
    </source>
</evidence>
<dbReference type="PANTHER" id="PTHR11142:SF0">
    <property type="entry name" value="TRNA PSEUDOURIDINE SYNTHASE-LIKE 1"/>
    <property type="match status" value="1"/>
</dbReference>
<dbReference type="GO" id="GO:0160147">
    <property type="term" value="F:tRNA pseudouridine(38-40) synthase activity"/>
    <property type="evidence" value="ECO:0007669"/>
    <property type="project" value="UniProtKB-EC"/>
</dbReference>
<feature type="domain" description="Pseudouridine synthase I TruA alpha/beta" evidence="7">
    <location>
        <begin position="33"/>
        <end position="135"/>
    </location>
</feature>
<keyword evidence="3 4" id="KW-0413">Isomerase</keyword>
<name>A0A9X3RFH3_9CORY</name>
<dbReference type="Pfam" id="PF01416">
    <property type="entry name" value="PseudoU_synth_1"/>
    <property type="match status" value="2"/>
</dbReference>
<evidence type="ECO:0000259" key="7">
    <source>
        <dbReference type="Pfam" id="PF01416"/>
    </source>
</evidence>
<dbReference type="HAMAP" id="MF_00171">
    <property type="entry name" value="TruA"/>
    <property type="match status" value="1"/>
</dbReference>
<comment type="caution">
    <text evidence="4">Lacks conserved residue(s) required for the propagation of feature annotation.</text>
</comment>
<evidence type="ECO:0000256" key="3">
    <source>
        <dbReference type="ARBA" id="ARBA00023235"/>
    </source>
</evidence>
<dbReference type="EC" id="5.4.99.12" evidence="4"/>
<dbReference type="AlphaFoldDB" id="A0A9X3RFH3"/>
<dbReference type="SUPFAM" id="SSF55120">
    <property type="entry name" value="Pseudouridine synthase"/>
    <property type="match status" value="1"/>
</dbReference>
<dbReference type="GO" id="GO:0031119">
    <property type="term" value="P:tRNA pseudouridine synthesis"/>
    <property type="evidence" value="ECO:0007669"/>
    <property type="project" value="UniProtKB-UniRule"/>
</dbReference>
<dbReference type="PANTHER" id="PTHR11142">
    <property type="entry name" value="PSEUDOURIDYLATE SYNTHASE"/>
    <property type="match status" value="1"/>
</dbReference>
<protein>
    <recommendedName>
        <fullName evidence="4">tRNA pseudouridine synthase A</fullName>
        <ecNumber evidence="4">5.4.99.12</ecNumber>
    </recommendedName>
    <alternativeName>
        <fullName evidence="4">tRNA pseudouridine(38-40) synthase</fullName>
    </alternativeName>
    <alternativeName>
        <fullName evidence="4">tRNA pseudouridylate synthase I</fullName>
    </alternativeName>
    <alternativeName>
        <fullName evidence="4">tRNA-uridine isomerase I</fullName>
    </alternativeName>
</protein>
<dbReference type="InterPro" id="IPR001406">
    <property type="entry name" value="PsdUridine_synth_TruA"/>
</dbReference>
<dbReference type="InterPro" id="IPR020094">
    <property type="entry name" value="TruA/RsuA/RluB/E/F_N"/>
</dbReference>
<reference evidence="8" key="1">
    <citation type="submission" date="2022-02" db="EMBL/GenBank/DDBJ databases">
        <title>Corynebacterium sp. from urogenital microbiome.</title>
        <authorList>
            <person name="Cappelli E.A."/>
            <person name="Ribeiro T.G."/>
            <person name="Peixe L."/>
        </authorList>
    </citation>
    <scope>NUCLEOTIDE SEQUENCE</scope>
    <source>
        <strain evidence="8">C8Ua_174</strain>
    </source>
</reference>
<accession>A0A9X3RFH3</accession>
<feature type="active site" description="Nucleophile" evidence="4">
    <location>
        <position position="77"/>
    </location>
</feature>
<organism evidence="8 9">
    <name type="scientific">Corynebacterium evansiae</name>
    <dbReference type="NCBI Taxonomy" id="2913499"/>
    <lineage>
        <taxon>Bacteria</taxon>
        <taxon>Bacillati</taxon>
        <taxon>Actinomycetota</taxon>
        <taxon>Actinomycetes</taxon>
        <taxon>Mycobacteriales</taxon>
        <taxon>Corynebacteriaceae</taxon>
        <taxon>Corynebacterium</taxon>
    </lineage>
</organism>
<keyword evidence="9" id="KW-1185">Reference proteome</keyword>
<sequence length="337" mass="35838">MPETSQVPQADPAGQADQPNQAGELVRVRLDVAYDGTDFHGWATQSGGLRTVAGVLQEKLSLVTRHPIELVVAGRTDAGVHASGQVCHADIPADAFEQRSLTRPEDLVRRLSRMLPADVRLHGASVAPQGFDARFSALRRHYIYRVTTHPAGPVPVRARDTAAWRHPIDLGKTQAASDALIGLNDFAAFCKAREGATTVRELQEFRWVDVSTEAEPQTYEAHVTADAFCWSMVRSLVGAALTVGSGKRPRDFTSGLLQETKRSSAVPVAPAAGLNLVRVDYPADEELAERALTTRAKRSPVGNGSGSAGADAVDAEPAAGSDTAPDAEPATEPDTAP</sequence>
<evidence type="ECO:0000313" key="9">
    <source>
        <dbReference type="Proteomes" id="UP001146469"/>
    </source>
</evidence>
<evidence type="ECO:0000256" key="6">
    <source>
        <dbReference type="SAM" id="MobiDB-lite"/>
    </source>
</evidence>
<evidence type="ECO:0000256" key="2">
    <source>
        <dbReference type="ARBA" id="ARBA00022694"/>
    </source>
</evidence>
<dbReference type="CDD" id="cd02570">
    <property type="entry name" value="PseudoU_synth_EcTruA"/>
    <property type="match status" value="1"/>
</dbReference>
<comment type="subunit">
    <text evidence="4">Homodimer.</text>
</comment>
<dbReference type="RefSeq" id="WP_269943983.1">
    <property type="nucleotide sequence ID" value="NZ_JAKMUT010000001.1"/>
</dbReference>
<evidence type="ECO:0000313" key="8">
    <source>
        <dbReference type="EMBL" id="MCZ9288828.1"/>
    </source>
</evidence>
<evidence type="ECO:0000256" key="1">
    <source>
        <dbReference type="ARBA" id="ARBA00009375"/>
    </source>
</evidence>
<dbReference type="InterPro" id="IPR020095">
    <property type="entry name" value="PsdUridine_synth_TruA_C"/>
</dbReference>
<comment type="caution">
    <text evidence="8">The sequence shown here is derived from an EMBL/GenBank/DDBJ whole genome shotgun (WGS) entry which is preliminary data.</text>
</comment>
<comment type="similarity">
    <text evidence="1 4 5">Belongs to the tRNA pseudouridine synthase TruA family.</text>
</comment>
<feature type="domain" description="Pseudouridine synthase I TruA alpha/beta" evidence="7">
    <location>
        <begin position="176"/>
        <end position="282"/>
    </location>
</feature>